<reference evidence="2 3" key="1">
    <citation type="journal article" date="2012" name="PLoS Pathog.">
        <title>Diverse lifestyles and strategies of plant pathogenesis encoded in the genomes of eighteen Dothideomycetes fungi.</title>
        <authorList>
            <person name="Ohm R.A."/>
            <person name="Feau N."/>
            <person name="Henrissat B."/>
            <person name="Schoch C.L."/>
            <person name="Horwitz B.A."/>
            <person name="Barry K.W."/>
            <person name="Condon B.J."/>
            <person name="Copeland A.C."/>
            <person name="Dhillon B."/>
            <person name="Glaser F."/>
            <person name="Hesse C.N."/>
            <person name="Kosti I."/>
            <person name="LaButti K."/>
            <person name="Lindquist E.A."/>
            <person name="Lucas S."/>
            <person name="Salamov A.A."/>
            <person name="Bradshaw R.E."/>
            <person name="Ciuffetti L."/>
            <person name="Hamelin R.C."/>
            <person name="Kema G.H.J."/>
            <person name="Lawrence C."/>
            <person name="Scott J.A."/>
            <person name="Spatafora J.W."/>
            <person name="Turgeon B.G."/>
            <person name="de Wit P.J.G.M."/>
            <person name="Zhong S."/>
            <person name="Goodwin S.B."/>
            <person name="Grigoriev I.V."/>
        </authorList>
    </citation>
    <scope>NUCLEOTIDE SEQUENCE [LARGE SCALE GENOMIC DNA]</scope>
    <source>
        <strain evidence="2 3">UAMH 10762</strain>
    </source>
</reference>
<dbReference type="Proteomes" id="UP000011761">
    <property type="component" value="Unassembled WGS sequence"/>
</dbReference>
<organism evidence="2 3">
    <name type="scientific">Baudoinia panamericana (strain UAMH 10762)</name>
    <name type="common">Angels' share fungus</name>
    <name type="synonym">Baudoinia compniacensis (strain UAMH 10762)</name>
    <dbReference type="NCBI Taxonomy" id="717646"/>
    <lineage>
        <taxon>Eukaryota</taxon>
        <taxon>Fungi</taxon>
        <taxon>Dikarya</taxon>
        <taxon>Ascomycota</taxon>
        <taxon>Pezizomycotina</taxon>
        <taxon>Dothideomycetes</taxon>
        <taxon>Dothideomycetidae</taxon>
        <taxon>Mycosphaerellales</taxon>
        <taxon>Teratosphaeriaceae</taxon>
        <taxon>Baudoinia</taxon>
    </lineage>
</organism>
<feature type="region of interest" description="Disordered" evidence="1">
    <location>
        <begin position="1"/>
        <end position="33"/>
    </location>
</feature>
<dbReference type="GeneID" id="19107644"/>
<proteinExistence type="predicted"/>
<accession>M2LSC1</accession>
<sequence length="80" mass="8907">MCAGGFADAEHKRNDIPTHGRLTTPLKRRSKRPESVLASVLGDERDMTRHKSLLLYITGRKTIAFLGRSLPLRTYSGQVG</sequence>
<protein>
    <submittedName>
        <fullName evidence="2">Uncharacterized protein</fullName>
    </submittedName>
</protein>
<evidence type="ECO:0000313" key="2">
    <source>
        <dbReference type="EMBL" id="EMC97372.1"/>
    </source>
</evidence>
<dbReference type="KEGG" id="bcom:BAUCODRAFT_121829"/>
<evidence type="ECO:0000313" key="3">
    <source>
        <dbReference type="Proteomes" id="UP000011761"/>
    </source>
</evidence>
<dbReference type="AlphaFoldDB" id="M2LSC1"/>
<name>M2LSC1_BAUPA</name>
<gene>
    <name evidence="2" type="ORF">BAUCODRAFT_121829</name>
</gene>
<dbReference type="HOGENOM" id="CLU_2589363_0_0_1"/>
<dbReference type="RefSeq" id="XP_007675783.1">
    <property type="nucleotide sequence ID" value="XM_007677593.1"/>
</dbReference>
<keyword evidence="3" id="KW-1185">Reference proteome</keyword>
<dbReference type="EMBL" id="KB445554">
    <property type="protein sequence ID" value="EMC97372.1"/>
    <property type="molecule type" value="Genomic_DNA"/>
</dbReference>
<evidence type="ECO:0000256" key="1">
    <source>
        <dbReference type="SAM" id="MobiDB-lite"/>
    </source>
</evidence>
<feature type="compositionally biased region" description="Basic and acidic residues" evidence="1">
    <location>
        <begin position="8"/>
        <end position="18"/>
    </location>
</feature>